<feature type="region of interest" description="Disordered" evidence="4">
    <location>
        <begin position="946"/>
        <end position="968"/>
    </location>
</feature>
<dbReference type="GO" id="GO:0071039">
    <property type="term" value="P:nuclear polyadenylation-dependent CUT catabolic process"/>
    <property type="evidence" value="ECO:0007669"/>
    <property type="project" value="TreeGrafter"/>
</dbReference>
<dbReference type="RefSeq" id="XP_007878273.1">
    <property type="nucleotide sequence ID" value="XM_007880082.1"/>
</dbReference>
<feature type="region of interest" description="Disordered" evidence="4">
    <location>
        <begin position="987"/>
        <end position="1197"/>
    </location>
</feature>
<keyword evidence="2" id="KW-0677">Repeat</keyword>
<feature type="region of interest" description="Disordered" evidence="4">
    <location>
        <begin position="481"/>
        <end position="639"/>
    </location>
</feature>
<feature type="compositionally biased region" description="Low complexity" evidence="4">
    <location>
        <begin position="503"/>
        <end position="512"/>
    </location>
</feature>
<feature type="region of interest" description="Disordered" evidence="4">
    <location>
        <begin position="15"/>
        <end position="128"/>
    </location>
</feature>
<dbReference type="GO" id="GO:0071037">
    <property type="term" value="P:nuclear polyadenylation-dependent snRNA catabolic process"/>
    <property type="evidence" value="ECO:0007669"/>
    <property type="project" value="TreeGrafter"/>
</dbReference>
<gene>
    <name evidence="5" type="ORF">PFL1_02566</name>
</gene>
<dbReference type="GO" id="GO:0071036">
    <property type="term" value="P:nuclear polyadenylation-dependent snoRNA catabolic process"/>
    <property type="evidence" value="ECO:0007669"/>
    <property type="project" value="TreeGrafter"/>
</dbReference>
<feature type="compositionally biased region" description="Acidic residues" evidence="4">
    <location>
        <begin position="1102"/>
        <end position="1114"/>
    </location>
</feature>
<proteinExistence type="predicted"/>
<dbReference type="eggNOG" id="ENOG502RV9Q">
    <property type="taxonomic scope" value="Eukaryota"/>
</dbReference>
<dbReference type="GO" id="GO:0003723">
    <property type="term" value="F:RNA binding"/>
    <property type="evidence" value="ECO:0007669"/>
    <property type="project" value="TreeGrafter"/>
</dbReference>
<reference evidence="5 6" key="1">
    <citation type="journal article" date="2013" name="Plant Cell">
        <title>The transition from a phytopathogenic smut ancestor to an anamorphic biocontrol agent deciphered by comparative whole-genome analysis.</title>
        <authorList>
            <person name="Lefebvre F."/>
            <person name="Joly D.L."/>
            <person name="Labbe C."/>
            <person name="Teichmann B."/>
            <person name="Linning R."/>
            <person name="Belzile F."/>
            <person name="Bakkeren G."/>
            <person name="Belanger R.R."/>
        </authorList>
    </citation>
    <scope>NUCLEOTIDE SEQUENCE [LARGE SCALE GENOMIC DNA]</scope>
    <source>
        <strain evidence="5 6">PF-1</strain>
    </source>
</reference>
<sequence length="1211" mass="127838">MTSLQGVGSVNLLGNGLVQQQPSQGQHLNHAQQQQQQQQQRPHHQQQQQQHSITQLPMSGQQLSLQQQQQRQSLHPRQHPQQQRQPPQQPQQQPLPQANLQRAQHQQPSGHQQHQQQQQQQQQQLANQAIGAPQLNSTMAQLLANPGLIIPTAPPPSHHQHAAILAEARSSISDFAAAMQDAKQSCPGDRPDVRALVSTLERASRSLTSELGRSISKLKALNDVPIAATPPPSTAFGPPGQQTPFPTISQPGNDLLQALASFGMPGLMGGAAPQQQPQQDPQQAAGSGQTPFDLGFLSQQGATAAVGGGPTGTVQGPANPLGLPLAFGGASSMPFGSDAPASGSTLQQGAPGSNAFGNIAGGLQSPFLPALAQYLSQDSTRLAGMGMQSGVGMPGLPAGQGQTSLDMWLLSQRQQQQPGAGGVHIGAQPGPGGIASTAAPAIANVGGSGSQQAPQHGAANYFGIPASMLEAFGLGSLLGGGATKSASPSSSQPPQPQVGPVLGAGHTSDGGSSSSGGGTGRQAAEPIDRARSQQQKGAVGLPAAERESLSDEQEAAVAASAPEPKRKKRKQIRGKAEESKGGQPAPAPTEPLSIAMPSRPTLPTSVPGPATPPVAVAPGAAGLSTPQPAGEKRVSTLGVGLRQEGEKRYRNRKLLRDLREHLYRWLGTNEFRKLKDTYKVAEWVPNPNLTDEERAQAALQAAGSSSAPPITTHIFHVDFTSRDFYRTNVSLIEAIVNEASRKVEARPEAYGIVPGTIDIDHLEDVAKDLMDSARSGFRMSLRTGVQAEKEDKEKHEKYRGVERAKTKCRNREIGAARLRHKIPKQLLVPGAYSDDAASDEDLHGLTKTEWKRQRLRKLRIAKGWEAVTPKWRNRHLTRAFHKADIVSKSKQMARWRRDDPVDLPFPTRLYGKTLPASLFDPEWLAEHRKELEGEPYCVRIDERPVDGWNEADHPLGEDTSDEMEWSDAMDSSVRGRYFATHTASASVQMTPLDASRGRGEGPAPPPSPPIPSTATRAATSPLEAGAASSGHKDDADVVPSTATEDIAAQQGDEAKPATGHSRSLPASVHQTPAPTQPGEGEAIASTSFDHADRPSKRKREGEDEDELAEAEGGEDAPAREPEGRVDDPTARSSRSSSADSCQTGHTTAAEEASSETECEMAPSASGGPVAVTAAKEDLETAAQGQGQDNAKVGDTAAADDSALPAAAALTS</sequence>
<dbReference type="GeneID" id="19316685"/>
<evidence type="ECO:0000256" key="4">
    <source>
        <dbReference type="SAM" id="MobiDB-lite"/>
    </source>
</evidence>
<feature type="compositionally biased region" description="Basic and acidic residues" evidence="4">
    <location>
        <begin position="946"/>
        <end position="956"/>
    </location>
</feature>
<dbReference type="GO" id="GO:0031499">
    <property type="term" value="C:TRAMP complex"/>
    <property type="evidence" value="ECO:0007669"/>
    <property type="project" value="TreeGrafter"/>
</dbReference>
<feature type="compositionally biased region" description="Acidic residues" evidence="4">
    <location>
        <begin position="958"/>
        <end position="967"/>
    </location>
</feature>
<dbReference type="GO" id="GO:0071038">
    <property type="term" value="P:TRAMP-dependent tRNA surveillance pathway"/>
    <property type="evidence" value="ECO:0007669"/>
    <property type="project" value="TreeGrafter"/>
</dbReference>
<dbReference type="KEGG" id="pfp:PFL1_02566"/>
<feature type="compositionally biased region" description="Pro residues" evidence="4">
    <location>
        <begin position="1002"/>
        <end position="1011"/>
    </location>
</feature>
<feature type="compositionally biased region" description="Basic and acidic residues" evidence="4">
    <location>
        <begin position="1116"/>
        <end position="1129"/>
    </location>
</feature>
<keyword evidence="3" id="KW-0539">Nucleus</keyword>
<feature type="region of interest" description="Disordered" evidence="4">
    <location>
        <begin position="264"/>
        <end position="295"/>
    </location>
</feature>
<dbReference type="PANTHER" id="PTHR46543:SF2">
    <property type="entry name" value="AGAP013096-PA"/>
    <property type="match status" value="1"/>
</dbReference>
<dbReference type="OrthoDB" id="2553934at2759"/>
<organism evidence="5 6">
    <name type="scientific">Pseudozyma flocculosa PF-1</name>
    <dbReference type="NCBI Taxonomy" id="1277687"/>
    <lineage>
        <taxon>Eukaryota</taxon>
        <taxon>Fungi</taxon>
        <taxon>Dikarya</taxon>
        <taxon>Basidiomycota</taxon>
        <taxon>Ustilaginomycotina</taxon>
        <taxon>Ustilaginomycetes</taxon>
        <taxon>Ustilaginales</taxon>
        <taxon>Ustilaginaceae</taxon>
        <taxon>Pseudozyma</taxon>
    </lineage>
</organism>
<dbReference type="Proteomes" id="UP000053664">
    <property type="component" value="Unassembled WGS sequence"/>
</dbReference>
<evidence type="ECO:0000256" key="2">
    <source>
        <dbReference type="ARBA" id="ARBA00022737"/>
    </source>
</evidence>
<feature type="compositionally biased region" description="Low complexity" evidence="4">
    <location>
        <begin position="1012"/>
        <end position="1021"/>
    </location>
</feature>
<evidence type="ECO:0000256" key="1">
    <source>
        <dbReference type="ARBA" id="ARBA00004123"/>
    </source>
</evidence>
<evidence type="ECO:0000313" key="5">
    <source>
        <dbReference type="EMBL" id="EPQ29893.1"/>
    </source>
</evidence>
<dbReference type="GO" id="GO:0071031">
    <property type="term" value="P:nuclear mRNA surveillance of mRNA 3'-end processing"/>
    <property type="evidence" value="ECO:0007669"/>
    <property type="project" value="TreeGrafter"/>
</dbReference>
<feature type="compositionally biased region" description="Low complexity" evidence="4">
    <location>
        <begin position="1130"/>
        <end position="1151"/>
    </location>
</feature>
<dbReference type="PANTHER" id="PTHR46543">
    <property type="entry name" value="ZINC FINGER CCHC DOMAIN-CONTAINING PROTEIN 7"/>
    <property type="match status" value="1"/>
</dbReference>
<comment type="subcellular location">
    <subcellularLocation>
        <location evidence="1">Nucleus</location>
    </subcellularLocation>
</comment>
<feature type="compositionally biased region" description="Low complexity" evidence="4">
    <location>
        <begin position="270"/>
        <end position="289"/>
    </location>
</feature>
<dbReference type="InterPro" id="IPR051644">
    <property type="entry name" value="TRAMP_AT-DNA-binding"/>
</dbReference>
<protein>
    <submittedName>
        <fullName evidence="5">Uncharacterized protein</fullName>
    </submittedName>
</protein>
<dbReference type="GO" id="GO:0071035">
    <property type="term" value="P:nuclear polyadenylation-dependent rRNA catabolic process"/>
    <property type="evidence" value="ECO:0007669"/>
    <property type="project" value="TreeGrafter"/>
</dbReference>
<accession>A0A061HBD8</accession>
<dbReference type="HOGENOM" id="CLU_007626_0_0_1"/>
<name>A0A061HBD8_9BASI</name>
<dbReference type="AlphaFoldDB" id="A0A061HBD8"/>
<dbReference type="EMBL" id="KE361629">
    <property type="protein sequence ID" value="EPQ29893.1"/>
    <property type="molecule type" value="Genomic_DNA"/>
</dbReference>
<feature type="compositionally biased region" description="Low complexity" evidence="4">
    <location>
        <begin position="613"/>
        <end position="622"/>
    </location>
</feature>
<evidence type="ECO:0000313" key="6">
    <source>
        <dbReference type="Proteomes" id="UP000053664"/>
    </source>
</evidence>
<evidence type="ECO:0000256" key="3">
    <source>
        <dbReference type="ARBA" id="ARBA00023242"/>
    </source>
</evidence>